<comment type="caution">
    <text evidence="1">The sequence shown here is derived from an EMBL/GenBank/DDBJ whole genome shotgun (WGS) entry which is preliminary data.</text>
</comment>
<dbReference type="EMBL" id="QGNW01000145">
    <property type="protein sequence ID" value="RVW91402.1"/>
    <property type="molecule type" value="Genomic_DNA"/>
</dbReference>
<dbReference type="Proteomes" id="UP000288805">
    <property type="component" value="Unassembled WGS sequence"/>
</dbReference>
<name>A0A438I3X7_VITVI</name>
<evidence type="ECO:0000313" key="2">
    <source>
        <dbReference type="Proteomes" id="UP000288805"/>
    </source>
</evidence>
<protein>
    <submittedName>
        <fullName evidence="1">Uncharacterized protein</fullName>
    </submittedName>
</protein>
<sequence>MSFILGVCDDAPKVDLSHREFGQEFSYDIQAFSTYEPTAQSMCLLVRYYFLSLMDPPPYFYAASLREFFSTLEDWRGGYRELHFSIRGRADIISTKTIVAAFGLPLSTPPEARFAPQSQLDFLLIAHILAPRASAQSYLIPLPRLLSYYLLRRGHQLLEFDRRMASHTYVIDQWVRAIHFGSQLTTHGTKRKKDLHVVPLPSTTESPFPPTPTFDTSLLMLPIPLSPPLSSVLDPVVPISTPIVPISDLPRPSQPQVVDATPSTLSIMARLDTFQELFVSMESHIDARLTDTSLEVDGGTKVIGSSSNTKAPTVAYETMPILQTLGAAAAKICTSIINIPDSARQVDGEIFIRATDTGVDIIIKDDPLMVQDAGEVVTPIVEITDQVTTPMLEDIT</sequence>
<reference evidence="1 2" key="1">
    <citation type="journal article" date="2018" name="PLoS Genet.">
        <title>Population sequencing reveals clonal diversity and ancestral inbreeding in the grapevine cultivar Chardonnay.</title>
        <authorList>
            <person name="Roach M.J."/>
            <person name="Johnson D.L."/>
            <person name="Bohlmann J."/>
            <person name="van Vuuren H.J."/>
            <person name="Jones S.J."/>
            <person name="Pretorius I.S."/>
            <person name="Schmidt S.A."/>
            <person name="Borneman A.R."/>
        </authorList>
    </citation>
    <scope>NUCLEOTIDE SEQUENCE [LARGE SCALE GENOMIC DNA]</scope>
    <source>
        <strain evidence="2">cv. Chardonnay</strain>
        <tissue evidence="1">Leaf</tissue>
    </source>
</reference>
<proteinExistence type="predicted"/>
<accession>A0A438I3X7</accession>
<gene>
    <name evidence="1" type="ORF">CK203_038573</name>
</gene>
<evidence type="ECO:0000313" key="1">
    <source>
        <dbReference type="EMBL" id="RVW91402.1"/>
    </source>
</evidence>
<organism evidence="1 2">
    <name type="scientific">Vitis vinifera</name>
    <name type="common">Grape</name>
    <dbReference type="NCBI Taxonomy" id="29760"/>
    <lineage>
        <taxon>Eukaryota</taxon>
        <taxon>Viridiplantae</taxon>
        <taxon>Streptophyta</taxon>
        <taxon>Embryophyta</taxon>
        <taxon>Tracheophyta</taxon>
        <taxon>Spermatophyta</taxon>
        <taxon>Magnoliopsida</taxon>
        <taxon>eudicotyledons</taxon>
        <taxon>Gunneridae</taxon>
        <taxon>Pentapetalae</taxon>
        <taxon>rosids</taxon>
        <taxon>Vitales</taxon>
        <taxon>Vitaceae</taxon>
        <taxon>Viteae</taxon>
        <taxon>Vitis</taxon>
    </lineage>
</organism>
<dbReference type="AlphaFoldDB" id="A0A438I3X7"/>